<name>A0A8D7F7U5_MUSAM</name>
<dbReference type="PANTHER" id="PTHR30222:SF17">
    <property type="entry name" value="SPERMIDINE_PUTRESCINE-BINDING PERIPLASMIC PROTEIN"/>
    <property type="match status" value="1"/>
</dbReference>
<evidence type="ECO:0000256" key="2">
    <source>
        <dbReference type="ARBA" id="ARBA00022448"/>
    </source>
</evidence>
<keyword evidence="3" id="KW-0732">Signal</keyword>
<proteinExistence type="predicted"/>
<keyword evidence="2" id="KW-0813">Transport</keyword>
<sequence>MYSVALLQSLLVPHPHLRVQNRRAISPSLWLRRLEVTAKPRRGFRPSAALRRPASDGSPATTNSFLPLLSLTETFRRHLGLLVHLAAAAAFLIGFGARASTPASAAVAPPTVVSSSVNETETSDAIIEQSAENEELKAALEAWKSKTYALTVPLRIVALRGSLPPSWIKDFIQVQGKRLHMNLEYRGGLESIFSDLSSASEKGHLQPKSAMAADIISLGDSWLNFAIIRGLIEPVKHIEEQEWFKNLSNKWKVHLRRNDKGELDPNGYIWGAPYRWGPMVIAYKKEKFRRHNLRPIEDWSDLWRTELAGKVAMVDSSREVIGAVLKYMGSSYNTKDFETQVVGGRKAVLHNLRALQRQVRLFDSVHYLKAFSSGDVWVAVGWSSDVIPVAKRMSNVAVIVPKSGSSLWADLWYLIFQVIPYATRFKTDKIGGRVRSPSPLIYQWFEFCLQIASALPFQQEVIPGASPIVFDQYSGGPMESTKGKPKLDTNLVDGVPTPEILAKCEFLEPLSEKALEDHEWLISSMDKSGSGWIRNILYSSSALFNSRGGNKKS</sequence>
<dbReference type="PANTHER" id="PTHR30222">
    <property type="entry name" value="SPERMIDINE/PUTRESCINE-BINDING PERIPLASMIC PROTEIN"/>
    <property type="match status" value="1"/>
</dbReference>
<reference evidence="5" key="1">
    <citation type="submission" date="2021-03" db="EMBL/GenBank/DDBJ databases">
        <authorList>
            <consortium name="Genoscope - CEA"/>
            <person name="William W."/>
        </authorList>
    </citation>
    <scope>NUCLEOTIDE SEQUENCE</scope>
    <source>
        <strain evidence="5">Doubled-haploid Pahang</strain>
    </source>
</reference>
<dbReference type="EMBL" id="HG996471">
    <property type="protein sequence ID" value="CAG1845126.1"/>
    <property type="molecule type" value="Genomic_DNA"/>
</dbReference>
<protein>
    <submittedName>
        <fullName evidence="5">(wild Malaysian banana) hypothetical protein</fullName>
    </submittedName>
</protein>
<comment type="subcellular location">
    <subcellularLocation>
        <location evidence="1">Periplasm</location>
    </subcellularLocation>
</comment>
<dbReference type="InterPro" id="IPR001188">
    <property type="entry name" value="Sperm_putr-bd"/>
</dbReference>
<dbReference type="Gene3D" id="3.40.190.10">
    <property type="entry name" value="Periplasmic binding protein-like II"/>
    <property type="match status" value="1"/>
</dbReference>
<evidence type="ECO:0000256" key="3">
    <source>
        <dbReference type="ARBA" id="ARBA00022729"/>
    </source>
</evidence>
<dbReference type="GO" id="GO:0019808">
    <property type="term" value="F:polyamine binding"/>
    <property type="evidence" value="ECO:0007669"/>
    <property type="project" value="InterPro"/>
</dbReference>
<evidence type="ECO:0000313" key="5">
    <source>
        <dbReference type="EMBL" id="CAG1845126.1"/>
    </source>
</evidence>
<accession>A0A8D7F7U5</accession>
<dbReference type="PRINTS" id="PR00909">
    <property type="entry name" value="SPERMDNBNDNG"/>
</dbReference>
<keyword evidence="4" id="KW-0574">Periplasm</keyword>
<dbReference type="Pfam" id="PF13343">
    <property type="entry name" value="SBP_bac_6"/>
    <property type="match status" value="1"/>
</dbReference>
<dbReference type="AlphaFoldDB" id="A0A8D7F7U5"/>
<dbReference type="SUPFAM" id="SSF53850">
    <property type="entry name" value="Periplasmic binding protein-like II"/>
    <property type="match status" value="1"/>
</dbReference>
<evidence type="ECO:0000256" key="4">
    <source>
        <dbReference type="ARBA" id="ARBA00022764"/>
    </source>
</evidence>
<organism evidence="5">
    <name type="scientific">Musa acuminata subsp. malaccensis</name>
    <name type="common">Wild banana</name>
    <name type="synonym">Musa malaccensis</name>
    <dbReference type="NCBI Taxonomy" id="214687"/>
    <lineage>
        <taxon>Eukaryota</taxon>
        <taxon>Viridiplantae</taxon>
        <taxon>Streptophyta</taxon>
        <taxon>Embryophyta</taxon>
        <taxon>Tracheophyta</taxon>
        <taxon>Spermatophyta</taxon>
        <taxon>Magnoliopsida</taxon>
        <taxon>Liliopsida</taxon>
        <taxon>Zingiberales</taxon>
        <taxon>Musaceae</taxon>
        <taxon>Musa</taxon>
    </lineage>
</organism>
<dbReference type="GO" id="GO:0015846">
    <property type="term" value="P:polyamine transport"/>
    <property type="evidence" value="ECO:0007669"/>
    <property type="project" value="InterPro"/>
</dbReference>
<evidence type="ECO:0000256" key="1">
    <source>
        <dbReference type="ARBA" id="ARBA00004418"/>
    </source>
</evidence>
<gene>
    <name evidence="5" type="ORF">GSMUA_149210.1</name>
</gene>
<dbReference type="CDD" id="cd13661">
    <property type="entry name" value="PBP2_PotD_PotF_like_1"/>
    <property type="match status" value="1"/>
</dbReference>